<dbReference type="Proteomes" id="UP000827721">
    <property type="component" value="Unassembled WGS sequence"/>
</dbReference>
<comment type="similarity">
    <text evidence="1">Belongs to the PPR family. P subfamily.</text>
</comment>
<gene>
    <name evidence="4" type="ORF">JRO89_XS04G0281600</name>
</gene>
<dbReference type="PANTHER" id="PTHR46128">
    <property type="entry name" value="MITOCHONDRIAL GROUP I INTRON SPLICING FACTOR CCM1"/>
    <property type="match status" value="1"/>
</dbReference>
<dbReference type="InterPro" id="IPR002885">
    <property type="entry name" value="PPR_rpt"/>
</dbReference>
<reference evidence="4 5" key="1">
    <citation type="submission" date="2021-02" db="EMBL/GenBank/DDBJ databases">
        <title>Plant Genome Project.</title>
        <authorList>
            <person name="Zhang R.-G."/>
        </authorList>
    </citation>
    <scope>NUCLEOTIDE SEQUENCE [LARGE SCALE GENOMIC DNA]</scope>
    <source>
        <tissue evidence="4">Leaves</tissue>
    </source>
</reference>
<evidence type="ECO:0008006" key="6">
    <source>
        <dbReference type="Google" id="ProtNLM"/>
    </source>
</evidence>
<evidence type="ECO:0000313" key="4">
    <source>
        <dbReference type="EMBL" id="KAH7572617.1"/>
    </source>
</evidence>
<dbReference type="InterPro" id="IPR050872">
    <property type="entry name" value="PPR_P_subfamily"/>
</dbReference>
<dbReference type="NCBIfam" id="TIGR00756">
    <property type="entry name" value="PPR"/>
    <property type="match status" value="4"/>
</dbReference>
<dbReference type="EMBL" id="JAFEMO010000004">
    <property type="protein sequence ID" value="KAH7572617.1"/>
    <property type="molecule type" value="Genomic_DNA"/>
</dbReference>
<accession>A0ABQ8I7N8</accession>
<organism evidence="4 5">
    <name type="scientific">Xanthoceras sorbifolium</name>
    <dbReference type="NCBI Taxonomy" id="99658"/>
    <lineage>
        <taxon>Eukaryota</taxon>
        <taxon>Viridiplantae</taxon>
        <taxon>Streptophyta</taxon>
        <taxon>Embryophyta</taxon>
        <taxon>Tracheophyta</taxon>
        <taxon>Spermatophyta</taxon>
        <taxon>Magnoliopsida</taxon>
        <taxon>eudicotyledons</taxon>
        <taxon>Gunneridae</taxon>
        <taxon>Pentapetalae</taxon>
        <taxon>rosids</taxon>
        <taxon>malvids</taxon>
        <taxon>Sapindales</taxon>
        <taxon>Sapindaceae</taxon>
        <taxon>Xanthoceroideae</taxon>
        <taxon>Xanthoceras</taxon>
    </lineage>
</organism>
<dbReference type="Pfam" id="PF13041">
    <property type="entry name" value="PPR_2"/>
    <property type="match status" value="1"/>
</dbReference>
<evidence type="ECO:0000256" key="1">
    <source>
        <dbReference type="ARBA" id="ARBA00007626"/>
    </source>
</evidence>
<feature type="repeat" description="PPR" evidence="3">
    <location>
        <begin position="43"/>
        <end position="77"/>
    </location>
</feature>
<keyword evidence="2" id="KW-0677">Repeat</keyword>
<protein>
    <recommendedName>
        <fullName evidence="6">Pentatricopeptide repeat-containing protein</fullName>
    </recommendedName>
</protein>
<name>A0ABQ8I7N8_9ROSI</name>
<evidence type="ECO:0000256" key="3">
    <source>
        <dbReference type="PROSITE-ProRule" id="PRU00708"/>
    </source>
</evidence>
<evidence type="ECO:0000313" key="5">
    <source>
        <dbReference type="Proteomes" id="UP000827721"/>
    </source>
</evidence>
<dbReference type="PANTHER" id="PTHR46128:SF211">
    <property type="entry name" value="PENTACOTRIPEPTIDE-REPEAT REGION OF PRORP DOMAIN-CONTAINING PROTEIN"/>
    <property type="match status" value="1"/>
</dbReference>
<feature type="repeat" description="PPR" evidence="3">
    <location>
        <begin position="113"/>
        <end position="147"/>
    </location>
</feature>
<proteinExistence type="inferred from homology"/>
<evidence type="ECO:0000256" key="2">
    <source>
        <dbReference type="ARBA" id="ARBA00022737"/>
    </source>
</evidence>
<dbReference type="Pfam" id="PF01535">
    <property type="entry name" value="PPR"/>
    <property type="match status" value="1"/>
</dbReference>
<feature type="repeat" description="PPR" evidence="3">
    <location>
        <begin position="8"/>
        <end position="42"/>
    </location>
</feature>
<dbReference type="Gene3D" id="1.25.40.10">
    <property type="entry name" value="Tetratricopeptide repeat domain"/>
    <property type="match status" value="2"/>
</dbReference>
<sequence length="204" mass="22949">MCQKGLAYTPLFNTLIEGLCKSNKLQEAYGSLEAMLEKQVIPDHVTYSILIDEHCKVQNMERAKELFLEMHARNMMPSTITYTSLLNGYCKEGNLMEALKLRDFMSEKGIRIRLSAYRALITALGGKEEFSEAFRLLDEMGKGGLGPSFRSCKSIARSFCKAIRTLLHRLSDIFSFHRVMGFDSAATDLILHQKQGSSSHPVDG</sequence>
<dbReference type="Pfam" id="PF12854">
    <property type="entry name" value="PPR_1"/>
    <property type="match status" value="1"/>
</dbReference>
<dbReference type="InterPro" id="IPR011990">
    <property type="entry name" value="TPR-like_helical_dom_sf"/>
</dbReference>
<feature type="repeat" description="PPR" evidence="3">
    <location>
        <begin position="78"/>
        <end position="112"/>
    </location>
</feature>
<comment type="caution">
    <text evidence="4">The sequence shown here is derived from an EMBL/GenBank/DDBJ whole genome shotgun (WGS) entry which is preliminary data.</text>
</comment>
<keyword evidence="5" id="KW-1185">Reference proteome</keyword>
<dbReference type="PROSITE" id="PS51375">
    <property type="entry name" value="PPR"/>
    <property type="match status" value="4"/>
</dbReference>